<feature type="compositionally biased region" description="Polar residues" evidence="1">
    <location>
        <begin position="256"/>
        <end position="266"/>
    </location>
</feature>
<accession>A0AAV2PMA0</accession>
<dbReference type="EMBL" id="CAXKWB010000551">
    <property type="protein sequence ID" value="CAL4061192.1"/>
    <property type="molecule type" value="Genomic_DNA"/>
</dbReference>
<comment type="caution">
    <text evidence="2">The sequence shown here is derived from an EMBL/GenBank/DDBJ whole genome shotgun (WGS) entry which is preliminary data.</text>
</comment>
<feature type="compositionally biased region" description="Polar residues" evidence="1">
    <location>
        <begin position="187"/>
        <end position="198"/>
    </location>
</feature>
<name>A0AAV2PMA0_MEGNR</name>
<evidence type="ECO:0000313" key="2">
    <source>
        <dbReference type="EMBL" id="CAL4061192.1"/>
    </source>
</evidence>
<sequence length="266" mass="30340">QPPKISNPTIQDCTLGADLFPHMDQRMTVPWGNHSLPKENPALQFAPNYHGEEGKLVQAVRHFNIAENEVAYADMTIPESLHLNTTKASSNNYQQVQEEIPTRVRKRSGLEQYVASLANQRKTSHHMIENREEEDEKEDNSRKSSLNNKSSLHNNLNSRTSEDSINDNLYESYSPLIQLDPETINDIQNNDKQCTSVNKKPPRLSRQLTSQDSVDDTEEKGRQRKTSLLHLVNPFIPFQNSNTETEHPITPKEGINEQTNFPSTDI</sequence>
<dbReference type="AlphaFoldDB" id="A0AAV2PMA0"/>
<evidence type="ECO:0000313" key="3">
    <source>
        <dbReference type="Proteomes" id="UP001497623"/>
    </source>
</evidence>
<feature type="non-terminal residue" evidence="2">
    <location>
        <position position="1"/>
    </location>
</feature>
<evidence type="ECO:0000256" key="1">
    <source>
        <dbReference type="SAM" id="MobiDB-lite"/>
    </source>
</evidence>
<reference evidence="2 3" key="1">
    <citation type="submission" date="2024-05" db="EMBL/GenBank/DDBJ databases">
        <authorList>
            <person name="Wallberg A."/>
        </authorList>
    </citation>
    <scope>NUCLEOTIDE SEQUENCE [LARGE SCALE GENOMIC DNA]</scope>
</reference>
<keyword evidence="3" id="KW-1185">Reference proteome</keyword>
<protein>
    <submittedName>
        <fullName evidence="2">Uncharacterized protein</fullName>
    </submittedName>
</protein>
<feature type="compositionally biased region" description="Low complexity" evidence="1">
    <location>
        <begin position="143"/>
        <end position="159"/>
    </location>
</feature>
<feature type="region of interest" description="Disordered" evidence="1">
    <location>
        <begin position="117"/>
        <end position="163"/>
    </location>
</feature>
<gene>
    <name evidence="2" type="ORF">MNOR_LOCUS1942</name>
</gene>
<proteinExistence type="predicted"/>
<feature type="non-terminal residue" evidence="2">
    <location>
        <position position="266"/>
    </location>
</feature>
<dbReference type="Proteomes" id="UP001497623">
    <property type="component" value="Unassembled WGS sequence"/>
</dbReference>
<feature type="region of interest" description="Disordered" evidence="1">
    <location>
        <begin position="187"/>
        <end position="266"/>
    </location>
</feature>
<organism evidence="2 3">
    <name type="scientific">Meganyctiphanes norvegica</name>
    <name type="common">Northern krill</name>
    <name type="synonym">Thysanopoda norvegica</name>
    <dbReference type="NCBI Taxonomy" id="48144"/>
    <lineage>
        <taxon>Eukaryota</taxon>
        <taxon>Metazoa</taxon>
        <taxon>Ecdysozoa</taxon>
        <taxon>Arthropoda</taxon>
        <taxon>Crustacea</taxon>
        <taxon>Multicrustacea</taxon>
        <taxon>Malacostraca</taxon>
        <taxon>Eumalacostraca</taxon>
        <taxon>Eucarida</taxon>
        <taxon>Euphausiacea</taxon>
        <taxon>Euphausiidae</taxon>
        <taxon>Meganyctiphanes</taxon>
    </lineage>
</organism>